<dbReference type="Gene3D" id="3.40.50.1240">
    <property type="entry name" value="Phosphoglycerate mutase-like"/>
    <property type="match status" value="2"/>
</dbReference>
<reference evidence="1 2" key="1">
    <citation type="submission" date="2021-01" db="EMBL/GenBank/DDBJ databases">
        <title>Sequencing the genomes of 1000 actinobacteria strains.</title>
        <authorList>
            <person name="Klenk H.-P."/>
        </authorList>
    </citation>
    <scope>NUCLEOTIDE SEQUENCE [LARGE SCALE GENOMIC DNA]</scope>
    <source>
        <strain evidence="1 2">DSM 18662</strain>
    </source>
</reference>
<name>A0ABS2RHQ1_9ACTN</name>
<dbReference type="InterPro" id="IPR013078">
    <property type="entry name" value="His_Pase_superF_clade-1"/>
</dbReference>
<dbReference type="Proteomes" id="UP000704762">
    <property type="component" value="Unassembled WGS sequence"/>
</dbReference>
<evidence type="ECO:0000313" key="2">
    <source>
        <dbReference type="Proteomes" id="UP000704762"/>
    </source>
</evidence>
<organism evidence="1 2">
    <name type="scientific">Microlunatus panaciterrae</name>
    <dbReference type="NCBI Taxonomy" id="400768"/>
    <lineage>
        <taxon>Bacteria</taxon>
        <taxon>Bacillati</taxon>
        <taxon>Actinomycetota</taxon>
        <taxon>Actinomycetes</taxon>
        <taxon>Propionibacteriales</taxon>
        <taxon>Propionibacteriaceae</taxon>
        <taxon>Microlunatus</taxon>
    </lineage>
</organism>
<dbReference type="EC" id="5.4.2.12" evidence="1"/>
<keyword evidence="1" id="KW-0413">Isomerase</keyword>
<gene>
    <name evidence="1" type="ORF">JOE57_001452</name>
</gene>
<dbReference type="GO" id="GO:0004619">
    <property type="term" value="F:phosphoglycerate mutase activity"/>
    <property type="evidence" value="ECO:0007669"/>
    <property type="project" value="UniProtKB-EC"/>
</dbReference>
<keyword evidence="2" id="KW-1185">Reference proteome</keyword>
<dbReference type="InterPro" id="IPR029033">
    <property type="entry name" value="His_PPase_superfam"/>
</dbReference>
<protein>
    <submittedName>
        <fullName evidence="1">Phosphoglycerate mutase</fullName>
        <ecNumber evidence="1">5.4.2.12</ecNumber>
    </submittedName>
</protein>
<sequence>MSDLQCPAKIIFGCPGEVLGPGGGERGLSERGRVQSRQLAESLRPTSVAGLWAGPDSPAAETASIVSEVLQLPVHADDRLRERDDHRDVPYGDPVPVAALVEEIADQYRGETVVLITHRGVITRALTGRCRNISPDLVQRHPLADGATVMIEVDSSGWSCLVWNGLEPAR</sequence>
<dbReference type="SUPFAM" id="SSF53254">
    <property type="entry name" value="Phosphoglycerate mutase-like"/>
    <property type="match status" value="1"/>
</dbReference>
<proteinExistence type="predicted"/>
<comment type="caution">
    <text evidence="1">The sequence shown here is derived from an EMBL/GenBank/DDBJ whole genome shotgun (WGS) entry which is preliminary data.</text>
</comment>
<accession>A0ABS2RHQ1</accession>
<dbReference type="RefSeq" id="WP_204917058.1">
    <property type="nucleotide sequence ID" value="NZ_BAAAQP010000002.1"/>
</dbReference>
<dbReference type="Pfam" id="PF00300">
    <property type="entry name" value="His_Phos_1"/>
    <property type="match status" value="2"/>
</dbReference>
<evidence type="ECO:0000313" key="1">
    <source>
        <dbReference type="EMBL" id="MBM7798531.1"/>
    </source>
</evidence>
<dbReference type="EMBL" id="JAFBCF010000001">
    <property type="protein sequence ID" value="MBM7798531.1"/>
    <property type="molecule type" value="Genomic_DNA"/>
</dbReference>